<dbReference type="EMBL" id="MLIQ01000032">
    <property type="protein sequence ID" value="OHU47589.1"/>
    <property type="molecule type" value="Genomic_DNA"/>
</dbReference>
<protein>
    <submittedName>
        <fullName evidence="1">Chitinase</fullName>
    </submittedName>
</protein>
<dbReference type="PANTHER" id="PTHR34408">
    <property type="entry name" value="FAMILY PROTEIN, PUTATIVE-RELATED"/>
    <property type="match status" value="1"/>
</dbReference>
<reference evidence="1 2" key="1">
    <citation type="submission" date="2016-10" db="EMBL/GenBank/DDBJ databases">
        <title>Evaluation of Human, Veterinary and Environmental Mycobacterium chelonae Isolates by Core Genome Phylogenomic Analysis, Targeted Gene Comparison, and Anti-microbial Susceptibility Patterns: A Tale of Mistaken Identities.</title>
        <authorList>
            <person name="Fogelson S.B."/>
            <person name="Camus A.C."/>
            <person name="Lorenz W."/>
            <person name="Vasireddy R."/>
            <person name="Vasireddy S."/>
            <person name="Smith T."/>
            <person name="Brown-Elliott B.A."/>
            <person name="Wallace R.J.Jr."/>
            <person name="Hasan N.A."/>
            <person name="Reischl U."/>
            <person name="Sanchez S."/>
        </authorList>
    </citation>
    <scope>NUCLEOTIDE SEQUENCE [LARGE SCALE GENOMIC DNA]</scope>
    <source>
        <strain evidence="1 2">15515</strain>
    </source>
</reference>
<dbReference type="PANTHER" id="PTHR34408:SF1">
    <property type="entry name" value="GLYCOSYL HYDROLASE FAMILY 19 DOMAIN-CONTAINING PROTEIN HI_1415"/>
    <property type="match status" value="1"/>
</dbReference>
<dbReference type="Gene3D" id="1.10.530.10">
    <property type="match status" value="1"/>
</dbReference>
<name>A0A1S1LIL2_MYCCH</name>
<dbReference type="RefSeq" id="WP_070947733.1">
    <property type="nucleotide sequence ID" value="NZ_MLIQ01000032.1"/>
</dbReference>
<dbReference type="AlphaFoldDB" id="A0A1S1LIL2"/>
<dbReference type="SUPFAM" id="SSF53955">
    <property type="entry name" value="Lysozyme-like"/>
    <property type="match status" value="1"/>
</dbReference>
<dbReference type="InterPro" id="IPR023346">
    <property type="entry name" value="Lysozyme-like_dom_sf"/>
</dbReference>
<proteinExistence type="predicted"/>
<evidence type="ECO:0000313" key="2">
    <source>
        <dbReference type="Proteomes" id="UP000180043"/>
    </source>
</evidence>
<accession>A0A1S1LIL2</accession>
<dbReference type="InterPro" id="IPR052354">
    <property type="entry name" value="Cell_Wall_Dynamics_Protein"/>
</dbReference>
<organism evidence="1 2">
    <name type="scientific">Mycobacteroides chelonae</name>
    <name type="common">Mycobacterium chelonae</name>
    <dbReference type="NCBI Taxonomy" id="1774"/>
    <lineage>
        <taxon>Bacteria</taxon>
        <taxon>Bacillati</taxon>
        <taxon>Actinomycetota</taxon>
        <taxon>Actinomycetes</taxon>
        <taxon>Mycobacteriales</taxon>
        <taxon>Mycobacteriaceae</taxon>
        <taxon>Mycobacteroides</taxon>
    </lineage>
</organism>
<sequence>MAVLRANVDFAKRIFSDRVGNDYVYGGNWNPFNVKVGTDCSGLVIDICDAVRNGTAMAWTRHGMSTESWRPIEVGQTGTIFNTICVASPNDFPADAAVKIAIHHGPGGGANSHMWCEVEGIRMESNGSDGCVTGNRARSVYDTSYANDWHYLPGPITGQLGTDPAGVLARATGLSAGRAAEILPAVSDGLKASQCTNVNRIAMWLAQVGHESGSFVYTEEIASGAAYEGRADLGNTQPGDGVRFKGRSWIQITGRSNYGLFSQWAFRQRLVQSPTYFVDRSTELADLKWAGIGAAWYWTVARTDINALSDRQDLETVTRRINGGTNGLADRRDRYNRALLQGDALLQLLAPESLDPIEELLMSDLQVESLSIYATPGEPLIPIVRMVQAIDAAEHRKLVEDWARTGDADALSRIARTAAGQGKFRDPATVAHAKAVLADIEATNPAVLQEFISQKGQS</sequence>
<evidence type="ECO:0000313" key="1">
    <source>
        <dbReference type="EMBL" id="OHU47589.1"/>
    </source>
</evidence>
<comment type="caution">
    <text evidence="1">The sequence shown here is derived from an EMBL/GenBank/DDBJ whole genome shotgun (WGS) entry which is preliminary data.</text>
</comment>
<dbReference type="Proteomes" id="UP000180043">
    <property type="component" value="Unassembled WGS sequence"/>
</dbReference>
<gene>
    <name evidence="1" type="ORF">BKG82_24775</name>
</gene>